<name>A0A1E5WDB0_9POAL</name>
<dbReference type="SUPFAM" id="SSF57959">
    <property type="entry name" value="Leucine zipper domain"/>
    <property type="match status" value="1"/>
</dbReference>
<dbReference type="STRING" id="888268.A0A1E5WDB0"/>
<keyword evidence="3" id="KW-0238">DNA-binding</keyword>
<dbReference type="AlphaFoldDB" id="A0A1E5WDB0"/>
<comment type="caution">
    <text evidence="8">The sequence shown here is derived from an EMBL/GenBank/DDBJ whole genome shotgun (WGS) entry which is preliminary data.</text>
</comment>
<keyword evidence="4" id="KW-0804">Transcription</keyword>
<evidence type="ECO:0000256" key="6">
    <source>
        <dbReference type="SAM" id="MobiDB-lite"/>
    </source>
</evidence>
<dbReference type="GO" id="GO:0046982">
    <property type="term" value="F:protein heterodimerization activity"/>
    <property type="evidence" value="ECO:0007669"/>
    <property type="project" value="UniProtKB-ARBA"/>
</dbReference>
<keyword evidence="9" id="KW-1185">Reference proteome</keyword>
<dbReference type="InterPro" id="IPR045314">
    <property type="entry name" value="bZIP_plant_GBF1"/>
</dbReference>
<evidence type="ECO:0000256" key="4">
    <source>
        <dbReference type="ARBA" id="ARBA00023163"/>
    </source>
</evidence>
<dbReference type="GO" id="GO:0045893">
    <property type="term" value="P:positive regulation of DNA-templated transcription"/>
    <property type="evidence" value="ECO:0007669"/>
    <property type="project" value="TreeGrafter"/>
</dbReference>
<comment type="subcellular location">
    <subcellularLocation>
        <location evidence="1">Nucleus</location>
    </subcellularLocation>
</comment>
<dbReference type="PROSITE" id="PS00036">
    <property type="entry name" value="BZIP_BASIC"/>
    <property type="match status" value="1"/>
</dbReference>
<keyword evidence="2" id="KW-0805">Transcription regulation</keyword>
<dbReference type="SMART" id="SM00338">
    <property type="entry name" value="BRLZ"/>
    <property type="match status" value="1"/>
</dbReference>
<evidence type="ECO:0000256" key="5">
    <source>
        <dbReference type="ARBA" id="ARBA00023242"/>
    </source>
</evidence>
<feature type="compositionally biased region" description="Basic residues" evidence="6">
    <location>
        <begin position="78"/>
        <end position="95"/>
    </location>
</feature>
<evidence type="ECO:0000313" key="9">
    <source>
        <dbReference type="Proteomes" id="UP000095767"/>
    </source>
</evidence>
<feature type="region of interest" description="Disordered" evidence="6">
    <location>
        <begin position="78"/>
        <end position="98"/>
    </location>
</feature>
<dbReference type="CDD" id="cd14702">
    <property type="entry name" value="bZIP_plant_GBF1"/>
    <property type="match status" value="1"/>
</dbReference>
<evidence type="ECO:0000256" key="1">
    <source>
        <dbReference type="ARBA" id="ARBA00004123"/>
    </source>
</evidence>
<feature type="domain" description="BZIP" evidence="7">
    <location>
        <begin position="76"/>
        <end position="128"/>
    </location>
</feature>
<dbReference type="Proteomes" id="UP000095767">
    <property type="component" value="Unassembled WGS sequence"/>
</dbReference>
<dbReference type="PANTHER" id="PTHR45764">
    <property type="entry name" value="BZIP TRANSCRIPTION FACTOR 44"/>
    <property type="match status" value="1"/>
</dbReference>
<dbReference type="EMBL" id="LWDX02012359">
    <property type="protein sequence ID" value="OEL35375.1"/>
    <property type="molecule type" value="Genomic_DNA"/>
</dbReference>
<dbReference type="InterPro" id="IPR004827">
    <property type="entry name" value="bZIP"/>
</dbReference>
<dbReference type="PANTHER" id="PTHR45764:SF73">
    <property type="entry name" value="OCS ELEMENT-BINDING FACTOR 1"/>
    <property type="match status" value="1"/>
</dbReference>
<evidence type="ECO:0000256" key="2">
    <source>
        <dbReference type="ARBA" id="ARBA00023015"/>
    </source>
</evidence>
<dbReference type="InterPro" id="IPR046347">
    <property type="entry name" value="bZIP_sf"/>
</dbReference>
<dbReference type="OrthoDB" id="696514at2759"/>
<dbReference type="Gene3D" id="1.20.5.170">
    <property type="match status" value="1"/>
</dbReference>
<protein>
    <recommendedName>
        <fullName evidence="7">BZIP domain-containing protein</fullName>
    </recommendedName>
</protein>
<dbReference type="PROSITE" id="PS50217">
    <property type="entry name" value="BZIP"/>
    <property type="match status" value="1"/>
</dbReference>
<accession>A0A1E5WDB0</accession>
<evidence type="ECO:0000256" key="3">
    <source>
        <dbReference type="ARBA" id="ARBA00023125"/>
    </source>
</evidence>
<proteinExistence type="predicted"/>
<organism evidence="8 9">
    <name type="scientific">Dichanthelium oligosanthes</name>
    <dbReference type="NCBI Taxonomy" id="888268"/>
    <lineage>
        <taxon>Eukaryota</taxon>
        <taxon>Viridiplantae</taxon>
        <taxon>Streptophyta</taxon>
        <taxon>Embryophyta</taxon>
        <taxon>Tracheophyta</taxon>
        <taxon>Spermatophyta</taxon>
        <taxon>Magnoliopsida</taxon>
        <taxon>Liliopsida</taxon>
        <taxon>Poales</taxon>
        <taxon>Poaceae</taxon>
        <taxon>PACMAD clade</taxon>
        <taxon>Panicoideae</taxon>
        <taxon>Panicodae</taxon>
        <taxon>Paniceae</taxon>
        <taxon>Dichantheliinae</taxon>
        <taxon>Dichanthelium</taxon>
    </lineage>
</organism>
<dbReference type="GO" id="GO:0003700">
    <property type="term" value="F:DNA-binding transcription factor activity"/>
    <property type="evidence" value="ECO:0007669"/>
    <property type="project" value="InterPro"/>
</dbReference>
<gene>
    <name evidence="8" type="ORF">BAE44_0003606</name>
</gene>
<dbReference type="Pfam" id="PF00170">
    <property type="entry name" value="bZIP_1"/>
    <property type="match status" value="1"/>
</dbReference>
<dbReference type="GO" id="GO:0005634">
    <property type="term" value="C:nucleus"/>
    <property type="evidence" value="ECO:0007669"/>
    <property type="project" value="UniProtKB-SubCell"/>
</dbReference>
<dbReference type="GO" id="GO:0000976">
    <property type="term" value="F:transcription cis-regulatory region binding"/>
    <property type="evidence" value="ECO:0007669"/>
    <property type="project" value="TreeGrafter"/>
</dbReference>
<reference evidence="8 9" key="1">
    <citation type="submission" date="2016-09" db="EMBL/GenBank/DDBJ databases">
        <title>The draft genome of Dichanthelium oligosanthes: A C3 panicoid grass species.</title>
        <authorList>
            <person name="Studer A.J."/>
            <person name="Schnable J.C."/>
            <person name="Brutnell T.P."/>
        </authorList>
    </citation>
    <scope>NUCLEOTIDE SEQUENCE [LARGE SCALE GENOMIC DNA]</scope>
    <source>
        <strain evidence="9">cv. Kellogg 1175</strain>
        <tissue evidence="8">Leaf</tissue>
    </source>
</reference>
<sequence>MLSAQEALDLDFAAASSGCGMGMDIMTCGFTPWGPESCPTLDQVMASGTRTAAPAVQEEVEEAEAAVAEHEEEEERLRRQRRKVSNRLSARRSREKKQQRLEELRAAAAGLRAEKQQLEARLQALARNGLVARCQNARLHAEAAALERRLRDARRLLALRRLAQQVLPMPPTMMPLQPQAAGVAPSAALPGFASLMT</sequence>
<evidence type="ECO:0000259" key="7">
    <source>
        <dbReference type="PROSITE" id="PS50217"/>
    </source>
</evidence>
<evidence type="ECO:0000313" key="8">
    <source>
        <dbReference type="EMBL" id="OEL35375.1"/>
    </source>
</evidence>
<keyword evidence="5" id="KW-0539">Nucleus</keyword>